<accession>A0A438HF15</accession>
<proteinExistence type="predicted"/>
<gene>
    <name evidence="2" type="ORF">CK203_042478</name>
</gene>
<sequence length="402" mass="44617">MSRTQEALPASSSSRTPRQRTSSTRVPCDSPSQAEEVSQIPHFEGGAPTSPSSPVPQRRYETRRLPTTLGATTSRPESLVWRPPTKKARTSGLGKSSRAPQPEPPIARAPVDSELPSNMSSEFIIRHPMITTPPIEGNSDCRARPFHSELYFDQEAMRQQPKLRDSYSLLQRYHFEHLMTHREFFYPRVVLDFYQSMTTHGSPSPIAIYFTIDGRHGASTWDAPRRCGATLQPLSLIAFVQRRGAILDALFHISKGFYFGPHHLIMTSLVHFEEKVHRKKLKRTDTIPLLFPRSPSYVSTSSAPIGRVGELPIKTISAMPLPETTFATPLMTLTVPPVEPLALAEDTILAEDTTTVEVQIPPPQEATTDAIAPDDPQDEPQTVDTVIATPEDPSFPPEAAIT</sequence>
<evidence type="ECO:0000256" key="1">
    <source>
        <dbReference type="SAM" id="MobiDB-lite"/>
    </source>
</evidence>
<evidence type="ECO:0000313" key="3">
    <source>
        <dbReference type="Proteomes" id="UP000288805"/>
    </source>
</evidence>
<name>A0A438HF15_VITVI</name>
<reference evidence="2 3" key="1">
    <citation type="journal article" date="2018" name="PLoS Genet.">
        <title>Population sequencing reveals clonal diversity and ancestral inbreeding in the grapevine cultivar Chardonnay.</title>
        <authorList>
            <person name="Roach M.J."/>
            <person name="Johnson D.L."/>
            <person name="Bohlmann J."/>
            <person name="van Vuuren H.J."/>
            <person name="Jones S.J."/>
            <person name="Pretorius I.S."/>
            <person name="Schmidt S.A."/>
            <person name="Borneman A.R."/>
        </authorList>
    </citation>
    <scope>NUCLEOTIDE SEQUENCE [LARGE SCALE GENOMIC DNA]</scope>
    <source>
        <strain evidence="3">cv. Chardonnay</strain>
        <tissue evidence="2">Leaf</tissue>
    </source>
</reference>
<feature type="region of interest" description="Disordered" evidence="1">
    <location>
        <begin position="360"/>
        <end position="402"/>
    </location>
</feature>
<comment type="caution">
    <text evidence="2">The sequence shown here is derived from an EMBL/GenBank/DDBJ whole genome shotgun (WGS) entry which is preliminary data.</text>
</comment>
<organism evidence="2 3">
    <name type="scientific">Vitis vinifera</name>
    <name type="common">Grape</name>
    <dbReference type="NCBI Taxonomy" id="29760"/>
    <lineage>
        <taxon>Eukaryota</taxon>
        <taxon>Viridiplantae</taxon>
        <taxon>Streptophyta</taxon>
        <taxon>Embryophyta</taxon>
        <taxon>Tracheophyta</taxon>
        <taxon>Spermatophyta</taxon>
        <taxon>Magnoliopsida</taxon>
        <taxon>eudicotyledons</taxon>
        <taxon>Gunneridae</taxon>
        <taxon>Pentapetalae</taxon>
        <taxon>rosids</taxon>
        <taxon>Vitales</taxon>
        <taxon>Vitaceae</taxon>
        <taxon>Viteae</taxon>
        <taxon>Vitis</taxon>
    </lineage>
</organism>
<evidence type="ECO:0000313" key="2">
    <source>
        <dbReference type="EMBL" id="RVW83038.1"/>
    </source>
</evidence>
<dbReference type="Proteomes" id="UP000288805">
    <property type="component" value="Unassembled WGS sequence"/>
</dbReference>
<dbReference type="EMBL" id="QGNW01000233">
    <property type="protein sequence ID" value="RVW83038.1"/>
    <property type="molecule type" value="Genomic_DNA"/>
</dbReference>
<protein>
    <submittedName>
        <fullName evidence="2">Uncharacterized protein</fullName>
    </submittedName>
</protein>
<dbReference type="AlphaFoldDB" id="A0A438HF15"/>
<feature type="region of interest" description="Disordered" evidence="1">
    <location>
        <begin position="1"/>
        <end position="114"/>
    </location>
</feature>
<feature type="compositionally biased region" description="Low complexity" evidence="1">
    <location>
        <begin position="11"/>
        <end position="25"/>
    </location>
</feature>